<dbReference type="InParanoid" id="A0A1X7T1M8"/>
<protein>
    <submittedName>
        <fullName evidence="1">Uncharacterized protein</fullName>
    </submittedName>
</protein>
<dbReference type="AlphaFoldDB" id="A0A1X7T1M8"/>
<evidence type="ECO:0000313" key="1">
    <source>
        <dbReference type="EnsemblMetazoa" id="Aqu2.1.08241_001"/>
    </source>
</evidence>
<name>A0A1X7T1M8_AMPQE</name>
<dbReference type="OrthoDB" id="9998912at2759"/>
<accession>A0A1X7T1M8</accession>
<organism evidence="1">
    <name type="scientific">Amphimedon queenslandica</name>
    <name type="common">Sponge</name>
    <dbReference type="NCBI Taxonomy" id="400682"/>
    <lineage>
        <taxon>Eukaryota</taxon>
        <taxon>Metazoa</taxon>
        <taxon>Porifera</taxon>
        <taxon>Demospongiae</taxon>
        <taxon>Heteroscleromorpha</taxon>
        <taxon>Haplosclerida</taxon>
        <taxon>Niphatidae</taxon>
        <taxon>Amphimedon</taxon>
    </lineage>
</organism>
<dbReference type="InterPro" id="IPR015915">
    <property type="entry name" value="Kelch-typ_b-propeller"/>
</dbReference>
<sequence length="160" mass="17783">MFCGTVPRDDDYDISVNTVYTCQLESDTTIHWESVKEPVVPASVQWPVGRCAHAFTSIISDSPTLVMIGGEGKDDQLVNDSWLLNTSQYQWSKIVLPESVTGRDSHSLSSIMMSPDCVWLVVVGGYLATEWKDVGRGYKQAFADYITDPNITMLIELGKN</sequence>
<proteinExistence type="predicted"/>
<reference evidence="1" key="1">
    <citation type="submission" date="2017-05" db="UniProtKB">
        <authorList>
            <consortium name="EnsemblMetazoa"/>
        </authorList>
    </citation>
    <scope>IDENTIFICATION</scope>
</reference>
<dbReference type="Gene3D" id="2.120.10.80">
    <property type="entry name" value="Kelch-type beta propeller"/>
    <property type="match status" value="1"/>
</dbReference>
<dbReference type="SUPFAM" id="SSF117281">
    <property type="entry name" value="Kelch motif"/>
    <property type="match status" value="1"/>
</dbReference>
<dbReference type="EnsemblMetazoa" id="Aqu2.1.08241_001">
    <property type="protein sequence ID" value="Aqu2.1.08241_001"/>
    <property type="gene ID" value="Aqu2.1.08241"/>
</dbReference>